<dbReference type="Proteomes" id="UP000278149">
    <property type="component" value="Unassembled WGS sequence"/>
</dbReference>
<dbReference type="AlphaFoldDB" id="A0A429G9P0"/>
<evidence type="ECO:0000313" key="1">
    <source>
        <dbReference type="EMBL" id="RSN70548.1"/>
    </source>
</evidence>
<sequence length="675" mass="77216">MREISADEFFEREEVGKIIEDLKVNLGRLERNGMKKAKRTLKKLIEKYNLPKRVLGYEAVYQPPFGFTLKNSLIPTEDVLVDILIEKEAERLREKYKEELIQIIPLMLSLYKTKNGWDVHGATNHIAEIIARKEYGIEIPEKEEKWVEFLNEDGGALYLASWRAVNKMFSPLFAGRLPAEIEGEEKYSEKEKGKKRKFGAPLLIGTLLAGAAGLSIYLDASYSAIDLPLINKKLPGLINAIKAEKIQSSTGMDWNKAVDLALHTDNFDFISELFGKKTDFSKTIEIYKQLDGNRDPNVLSLLKFFLKDKKISADEINSVSYYARVRDDLIPKDLFPFWPLEERSKLGYQFCTQLLSDGKITEEEKKVAEIMLNFERPMVAVRGIEKGIILDPYRDHDNDGFPTITELLRGSNPLNPLETPNTNRSELYAITINGEVGGYYNSSLQSILSFQYLLLKYGIPKDHIVTFANQRCDVEHLKDIDPLATTDFFRKEFLPEIKGHLLKNYPLRIDYLDENCTRSNFIREVERIFPLADNNDVIFIFYDGHGGGFVLPVTNDVIGSYDTAQIFKSVPREGKLILYYEGCGAEVYVKSLKEEMIKQNVSLRGFVGIASVSSDEDSVGVFSYLFLSKLRDGCSIKDAIPTEYTYSEAKIRRHPVVYLGEDNYEWLKYYNPFNG</sequence>
<evidence type="ECO:0000313" key="2">
    <source>
        <dbReference type="Proteomes" id="UP000278149"/>
    </source>
</evidence>
<name>A0A429G9P0_9CREN</name>
<dbReference type="EMBL" id="RCOR01000006">
    <property type="protein sequence ID" value="RSN70548.1"/>
    <property type="molecule type" value="Genomic_DNA"/>
</dbReference>
<accession>A0A429G9P0</accession>
<comment type="caution">
    <text evidence="1">The sequence shown here is derived from an EMBL/GenBank/DDBJ whole genome shotgun (WGS) entry which is preliminary data.</text>
</comment>
<gene>
    <name evidence="1" type="ORF">D9Q81_00635</name>
</gene>
<organism evidence="1 2">
    <name type="scientific">Candidatus Korarchaeum cryptofilum</name>
    <dbReference type="NCBI Taxonomy" id="498846"/>
    <lineage>
        <taxon>Archaea</taxon>
        <taxon>Thermoproteota</taxon>
        <taxon>Candidatus Korarchaeia</taxon>
        <taxon>Candidatus Korarchaeales</taxon>
        <taxon>Candidatus Korarchaeaceae</taxon>
        <taxon>Candidatus Korarchaeum</taxon>
    </lineage>
</organism>
<proteinExistence type="predicted"/>
<evidence type="ECO:0008006" key="3">
    <source>
        <dbReference type="Google" id="ProtNLM"/>
    </source>
</evidence>
<reference evidence="1 2" key="1">
    <citation type="submission" date="2018-10" db="EMBL/GenBank/DDBJ databases">
        <title>Co-occurring genomic capacity for anaerobic methane metabolism and dissimilatory sulfite reduction discovered in the Korarchaeota.</title>
        <authorList>
            <person name="Mckay L.J."/>
            <person name="Dlakic M."/>
            <person name="Fields M.W."/>
            <person name="Delmont T.O."/>
            <person name="Eren A.M."/>
            <person name="Jay Z.J."/>
            <person name="Klingelsmith K.B."/>
            <person name="Rusch D.B."/>
            <person name="Inskeep W.P."/>
        </authorList>
    </citation>
    <scope>NUCLEOTIDE SEQUENCE [LARGE SCALE GENOMIC DNA]</scope>
    <source>
        <strain evidence="1 2">WS</strain>
    </source>
</reference>
<protein>
    <recommendedName>
        <fullName evidence="3">Caspase family protein</fullName>
    </recommendedName>
</protein>
<dbReference type="RefSeq" id="WP_125740466.1">
    <property type="nucleotide sequence ID" value="NZ_RCOR01000006.1"/>
</dbReference>
<dbReference type="Gene3D" id="3.40.50.1460">
    <property type="match status" value="1"/>
</dbReference>